<sequence length="497" mass="55566">MNTTDFDRFFLNDSEAGIQNFQQIILETEALLSRFYKNNSDAYTGVFPTEIEKEINELSLTSENGEESGKVLNDVLEKVVKNSIHVSHPTSMGHLHCPPLISAIAAELIIGTLNQSMDSWDQSSTATYLEERLIKWVSNKLVLPSSADGTFTSGGTQSNYMGLLLARDFFCDKRWNWNVKAQGLPADSHKLRILCSEDAHFTVKKSAFQLGLGEQAVITVETDEHKKMNTAKLVQEIQRLKNGGLIPMCVVATAGTTDFGSIDSISEIAEIAQNNGLWLHVDAAYGGALLLSKKHFHKLAGIEQADSITIDFHKQFYQPISCGAFFVKDKTNFHYIAHHADYLNPENDEEDGLVHLVSKSVQTTRRFDALKLFMSLRIVGEKSFENMIDYTLHLAKQAAGVMDKKPHIEVCNINPEINAIVFRYSDAAPGSLNELNTYIYKRILHSGTALVAKTKVKGEVFLKFTLLNPRTTIVDIEDILHTISQFALEYENRGITQ</sequence>
<evidence type="ECO:0000256" key="7">
    <source>
        <dbReference type="RuleBase" id="RU000382"/>
    </source>
</evidence>
<evidence type="ECO:0000313" key="9">
    <source>
        <dbReference type="Proteomes" id="UP000076623"/>
    </source>
</evidence>
<comment type="cofactor">
    <cofactor evidence="1 6 7">
        <name>pyridoxal 5'-phosphate</name>
        <dbReference type="ChEBI" id="CHEBI:597326"/>
    </cofactor>
</comment>
<dbReference type="GO" id="GO:0030170">
    <property type="term" value="F:pyridoxal phosphate binding"/>
    <property type="evidence" value="ECO:0007669"/>
    <property type="project" value="InterPro"/>
</dbReference>
<dbReference type="InterPro" id="IPR015421">
    <property type="entry name" value="PyrdxlP-dep_Trfase_major"/>
</dbReference>
<evidence type="ECO:0000256" key="1">
    <source>
        <dbReference type="ARBA" id="ARBA00001933"/>
    </source>
</evidence>
<dbReference type="RefSeq" id="WP_066391839.1">
    <property type="nucleotide sequence ID" value="NZ_CP015378.1"/>
</dbReference>
<evidence type="ECO:0000256" key="6">
    <source>
        <dbReference type="PIRSR" id="PIRSR602129-50"/>
    </source>
</evidence>
<dbReference type="Gene3D" id="3.90.1150.10">
    <property type="entry name" value="Aspartate Aminotransferase, domain 1"/>
    <property type="match status" value="1"/>
</dbReference>
<dbReference type="CDD" id="cd06450">
    <property type="entry name" value="DOPA_deC_like"/>
    <property type="match status" value="1"/>
</dbReference>
<reference evidence="8 9" key="1">
    <citation type="submission" date="2016-04" db="EMBL/GenBank/DDBJ databases">
        <title>Complete genome sequence of Fictibacillus phosphorivorans G25-29, a strain toxic to nematodes.</title>
        <authorList>
            <person name="Zheng Z."/>
        </authorList>
    </citation>
    <scope>NUCLEOTIDE SEQUENCE [LARGE SCALE GENOMIC DNA]</scope>
    <source>
        <strain evidence="8 9">G25-29</strain>
    </source>
</reference>
<dbReference type="PANTHER" id="PTHR45677:SF8">
    <property type="entry name" value="CYSTEINE SULFINIC ACID DECARBOXYLASE"/>
    <property type="match status" value="1"/>
</dbReference>
<evidence type="ECO:0000256" key="3">
    <source>
        <dbReference type="ARBA" id="ARBA00022793"/>
    </source>
</evidence>
<keyword evidence="3" id="KW-0210">Decarboxylase</keyword>
<dbReference type="KEGG" id="fpn:ABE65_004600"/>
<dbReference type="InterPro" id="IPR015422">
    <property type="entry name" value="PyrdxlP-dep_Trfase_small"/>
</dbReference>
<protein>
    <submittedName>
        <fullName evidence="8">2,4-diaminobutyrate decarboxylase</fullName>
    </submittedName>
</protein>
<dbReference type="EMBL" id="CP015378">
    <property type="protein sequence ID" value="ANC76127.1"/>
    <property type="molecule type" value="Genomic_DNA"/>
</dbReference>
<keyword evidence="4 6" id="KW-0663">Pyridoxal phosphate</keyword>
<evidence type="ECO:0000256" key="2">
    <source>
        <dbReference type="ARBA" id="ARBA00009533"/>
    </source>
</evidence>
<name>A0A160IJX0_9BACL</name>
<keyword evidence="9" id="KW-1185">Reference proteome</keyword>
<dbReference type="InterPro" id="IPR002129">
    <property type="entry name" value="PyrdxlP-dep_de-COase"/>
</dbReference>
<dbReference type="STRING" id="1221500.ABE65_004600"/>
<proteinExistence type="inferred from homology"/>
<comment type="similarity">
    <text evidence="2 7">Belongs to the group II decarboxylase family.</text>
</comment>
<feature type="modified residue" description="N6-(pyridoxal phosphate)lysine" evidence="6">
    <location>
        <position position="314"/>
    </location>
</feature>
<keyword evidence="5 7" id="KW-0456">Lyase</keyword>
<gene>
    <name evidence="8" type="ORF">ABE65_004600</name>
</gene>
<evidence type="ECO:0000256" key="4">
    <source>
        <dbReference type="ARBA" id="ARBA00022898"/>
    </source>
</evidence>
<dbReference type="PANTHER" id="PTHR45677">
    <property type="entry name" value="GLUTAMATE DECARBOXYLASE-RELATED"/>
    <property type="match status" value="1"/>
</dbReference>
<dbReference type="AlphaFoldDB" id="A0A160IJX0"/>
<evidence type="ECO:0000313" key="8">
    <source>
        <dbReference type="EMBL" id="ANC76127.1"/>
    </source>
</evidence>
<dbReference type="GO" id="GO:0004058">
    <property type="term" value="F:aromatic-L-amino-acid decarboxylase activity"/>
    <property type="evidence" value="ECO:0007669"/>
    <property type="project" value="UniProtKB-ARBA"/>
</dbReference>
<dbReference type="GO" id="GO:0005737">
    <property type="term" value="C:cytoplasm"/>
    <property type="evidence" value="ECO:0007669"/>
    <property type="project" value="TreeGrafter"/>
</dbReference>
<dbReference type="SUPFAM" id="SSF53383">
    <property type="entry name" value="PLP-dependent transferases"/>
    <property type="match status" value="1"/>
</dbReference>
<dbReference type="Pfam" id="PF00282">
    <property type="entry name" value="Pyridoxal_deC"/>
    <property type="match status" value="1"/>
</dbReference>
<dbReference type="GO" id="GO:0019752">
    <property type="term" value="P:carboxylic acid metabolic process"/>
    <property type="evidence" value="ECO:0007669"/>
    <property type="project" value="InterPro"/>
</dbReference>
<dbReference type="Proteomes" id="UP000076623">
    <property type="component" value="Chromosome"/>
</dbReference>
<dbReference type="InterPro" id="IPR015424">
    <property type="entry name" value="PyrdxlP-dep_Trfase"/>
</dbReference>
<dbReference type="Gene3D" id="1.20.1650.10">
    <property type="entry name" value="PLP-dependent transferases"/>
    <property type="match status" value="1"/>
</dbReference>
<accession>A0A160IJX0</accession>
<dbReference type="Gene3D" id="3.40.640.10">
    <property type="entry name" value="Type I PLP-dependent aspartate aminotransferase-like (Major domain)"/>
    <property type="match status" value="1"/>
</dbReference>
<organism evidence="8 9">
    <name type="scientific">Fictibacillus phosphorivorans</name>
    <dbReference type="NCBI Taxonomy" id="1221500"/>
    <lineage>
        <taxon>Bacteria</taxon>
        <taxon>Bacillati</taxon>
        <taxon>Bacillota</taxon>
        <taxon>Bacilli</taxon>
        <taxon>Bacillales</taxon>
        <taxon>Fictibacillaceae</taxon>
        <taxon>Fictibacillus</taxon>
    </lineage>
</organism>
<evidence type="ECO:0000256" key="5">
    <source>
        <dbReference type="ARBA" id="ARBA00023239"/>
    </source>
</evidence>